<dbReference type="Pfam" id="PF12587">
    <property type="entry name" value="DUF3761"/>
    <property type="match status" value="1"/>
</dbReference>
<dbReference type="Proteomes" id="UP000012488">
    <property type="component" value="Chromosome"/>
</dbReference>
<gene>
    <name evidence="2" type="ORF">MMSR116_17990</name>
</gene>
<evidence type="ECO:0000313" key="3">
    <source>
        <dbReference type="Proteomes" id="UP000012488"/>
    </source>
</evidence>
<proteinExistence type="predicted"/>
<sequence length="112" mass="11908">MPALDRLRGPTRLVTLAVLAVLATALLGPGAAKARGSCKLFASEELKQGTYTSREGCEVPRPEQPQGSSCAKPQDATARCRDGDWSFSQHRQGTCSHHRGVGCWVAAGHDCC</sequence>
<evidence type="ECO:0000313" key="2">
    <source>
        <dbReference type="EMBL" id="QGY03567.1"/>
    </source>
</evidence>
<evidence type="ECO:0000256" key="1">
    <source>
        <dbReference type="SAM" id="MobiDB-lite"/>
    </source>
</evidence>
<dbReference type="RefSeq" id="WP_039895020.1">
    <property type="nucleotide sequence ID" value="NZ_CP043538.1"/>
</dbReference>
<dbReference type="EMBL" id="CP043538">
    <property type="protein sequence ID" value="QGY03567.1"/>
    <property type="molecule type" value="Genomic_DNA"/>
</dbReference>
<dbReference type="InterPro" id="IPR022236">
    <property type="entry name" value="DUF3761"/>
</dbReference>
<reference evidence="2 3" key="2">
    <citation type="journal article" date="2013" name="Genome Announc.">
        <title>Draft Genome Sequence of Methylobacterium mesophilicum Strain SR1.6/6, Isolated from Citrus sinensis.</title>
        <authorList>
            <person name="Marinho Almeida D."/>
            <person name="Dini-Andreote F."/>
            <person name="Camargo Neves A.A."/>
            <person name="Juca Ramos R.T."/>
            <person name="Andreote F.D."/>
            <person name="Carneiro A.R."/>
            <person name="Oliveira de Souza Lima A."/>
            <person name="Caracciolo Gomes de Sa P.H."/>
            <person name="Ribeiro Barbosa M.S."/>
            <person name="Araujo W.L."/>
            <person name="Silva A."/>
        </authorList>
    </citation>
    <scope>NUCLEOTIDE SEQUENCE [LARGE SCALE GENOMIC DNA]</scope>
    <source>
        <strain evidence="2 3">SR1.6/6</strain>
    </source>
</reference>
<organism evidence="2 3">
    <name type="scientific">Methylobacterium mesophilicum SR1.6/6</name>
    <dbReference type="NCBI Taxonomy" id="908290"/>
    <lineage>
        <taxon>Bacteria</taxon>
        <taxon>Pseudomonadati</taxon>
        <taxon>Pseudomonadota</taxon>
        <taxon>Alphaproteobacteria</taxon>
        <taxon>Hyphomicrobiales</taxon>
        <taxon>Methylobacteriaceae</taxon>
        <taxon>Methylobacterium</taxon>
    </lineage>
</organism>
<dbReference type="KEGG" id="mmes:MMSR116_17990"/>
<dbReference type="AlphaFoldDB" id="A0A6B9FMD5"/>
<name>A0A6B9FMD5_9HYPH</name>
<dbReference type="OrthoDB" id="4751721at2"/>
<reference evidence="2 3" key="1">
    <citation type="journal article" date="2012" name="Genet. Mol. Biol.">
        <title>Analysis of 16S rRNA and mxaF genes revealing insights into Methylobacterium niche-specific plant association.</title>
        <authorList>
            <person name="Dourado M.N."/>
            <person name="Andreote F.D."/>
            <person name="Dini-Andreote F."/>
            <person name="Conti R."/>
            <person name="Araujo J.M."/>
            <person name="Araujo W.L."/>
        </authorList>
    </citation>
    <scope>NUCLEOTIDE SEQUENCE [LARGE SCALE GENOMIC DNA]</scope>
    <source>
        <strain evidence="2 3">SR1.6/6</strain>
    </source>
</reference>
<accession>A0A6B9FMD5</accession>
<feature type="region of interest" description="Disordered" evidence="1">
    <location>
        <begin position="52"/>
        <end position="73"/>
    </location>
</feature>
<protein>
    <submittedName>
        <fullName evidence="2">DUF3761 domain-containing protein</fullName>
    </submittedName>
</protein>